<reference evidence="2 3" key="1">
    <citation type="submission" date="2016-12" db="EMBL/GenBank/DDBJ databases">
        <title>The draft genome sequence of Actinophytocola sp. 11-183.</title>
        <authorList>
            <person name="Wang W."/>
            <person name="Yuan L."/>
        </authorList>
    </citation>
    <scope>NUCLEOTIDE SEQUENCE [LARGE SCALE GENOMIC DNA]</scope>
    <source>
        <strain evidence="2 3">11-183</strain>
    </source>
</reference>
<keyword evidence="1" id="KW-1133">Transmembrane helix</keyword>
<sequence>MSRHSIKQLPRTGHGDSLCKHLNPGSCTRWCSYGRFLKVCFAIFLVVAGFGALSWVLDEAGGGWDRLVNAGIAIGLYTLVMVLMLILANDRDQGDHY</sequence>
<comment type="caution">
    <text evidence="2">The sequence shown here is derived from an EMBL/GenBank/DDBJ whole genome shotgun (WGS) entry which is preliminary data.</text>
</comment>
<gene>
    <name evidence="2" type="ORF">BU204_30255</name>
</gene>
<protein>
    <submittedName>
        <fullName evidence="2">Uncharacterized protein</fullName>
    </submittedName>
</protein>
<proteinExistence type="predicted"/>
<organism evidence="2 3">
    <name type="scientific">Actinophytocola xanthii</name>
    <dbReference type="NCBI Taxonomy" id="1912961"/>
    <lineage>
        <taxon>Bacteria</taxon>
        <taxon>Bacillati</taxon>
        <taxon>Actinomycetota</taxon>
        <taxon>Actinomycetes</taxon>
        <taxon>Pseudonocardiales</taxon>
        <taxon>Pseudonocardiaceae</taxon>
    </lineage>
</organism>
<evidence type="ECO:0000256" key="1">
    <source>
        <dbReference type="SAM" id="Phobius"/>
    </source>
</evidence>
<accession>A0A1Q8CAL4</accession>
<feature type="transmembrane region" description="Helical" evidence="1">
    <location>
        <begin position="68"/>
        <end position="88"/>
    </location>
</feature>
<keyword evidence="1" id="KW-0472">Membrane</keyword>
<dbReference type="Proteomes" id="UP000185596">
    <property type="component" value="Unassembled WGS sequence"/>
</dbReference>
<name>A0A1Q8CAL4_9PSEU</name>
<dbReference type="EMBL" id="MSIE01000067">
    <property type="protein sequence ID" value="OLF11383.1"/>
    <property type="molecule type" value="Genomic_DNA"/>
</dbReference>
<evidence type="ECO:0000313" key="2">
    <source>
        <dbReference type="EMBL" id="OLF11383.1"/>
    </source>
</evidence>
<keyword evidence="3" id="KW-1185">Reference proteome</keyword>
<feature type="transmembrane region" description="Helical" evidence="1">
    <location>
        <begin position="36"/>
        <end position="56"/>
    </location>
</feature>
<evidence type="ECO:0000313" key="3">
    <source>
        <dbReference type="Proteomes" id="UP000185596"/>
    </source>
</evidence>
<dbReference type="AlphaFoldDB" id="A0A1Q8CAL4"/>
<keyword evidence="1" id="KW-0812">Transmembrane</keyword>